<dbReference type="AlphaFoldDB" id="A0A8S9Q6B7"/>
<reference evidence="1" key="1">
    <citation type="submission" date="2019-12" db="EMBL/GenBank/DDBJ databases">
        <title>Genome sequencing and annotation of Brassica cretica.</title>
        <authorList>
            <person name="Studholme D.J."/>
            <person name="Sarris P."/>
        </authorList>
    </citation>
    <scope>NUCLEOTIDE SEQUENCE</scope>
    <source>
        <strain evidence="1">PFS-109/04</strain>
        <tissue evidence="1">Leaf</tissue>
    </source>
</reference>
<dbReference type="EMBL" id="QGKX02001347">
    <property type="protein sequence ID" value="KAF3526192.1"/>
    <property type="molecule type" value="Genomic_DNA"/>
</dbReference>
<sequence length="101" mass="10655">MGRACGDGSGGDNESSDLKKLWSTTLHPSSLPKIHVSSTSAVGVCGSTTTLHPFFLPKICGSPMSAVGDRGSTKESWLLYFSTADRLGLRSTHFLGLCHLS</sequence>
<evidence type="ECO:0000313" key="1">
    <source>
        <dbReference type="EMBL" id="KAF3526192.1"/>
    </source>
</evidence>
<accession>A0A8S9Q6B7</accession>
<protein>
    <submittedName>
        <fullName evidence="1">Uncharacterized protein</fullName>
    </submittedName>
</protein>
<name>A0A8S9Q6B7_BRACR</name>
<dbReference type="Proteomes" id="UP000712600">
    <property type="component" value="Unassembled WGS sequence"/>
</dbReference>
<proteinExistence type="predicted"/>
<comment type="caution">
    <text evidence="1">The sequence shown here is derived from an EMBL/GenBank/DDBJ whole genome shotgun (WGS) entry which is preliminary data.</text>
</comment>
<organism evidence="1 2">
    <name type="scientific">Brassica cretica</name>
    <name type="common">Mustard</name>
    <dbReference type="NCBI Taxonomy" id="69181"/>
    <lineage>
        <taxon>Eukaryota</taxon>
        <taxon>Viridiplantae</taxon>
        <taxon>Streptophyta</taxon>
        <taxon>Embryophyta</taxon>
        <taxon>Tracheophyta</taxon>
        <taxon>Spermatophyta</taxon>
        <taxon>Magnoliopsida</taxon>
        <taxon>eudicotyledons</taxon>
        <taxon>Gunneridae</taxon>
        <taxon>Pentapetalae</taxon>
        <taxon>rosids</taxon>
        <taxon>malvids</taxon>
        <taxon>Brassicales</taxon>
        <taxon>Brassicaceae</taxon>
        <taxon>Brassiceae</taxon>
        <taxon>Brassica</taxon>
    </lineage>
</organism>
<evidence type="ECO:0000313" key="2">
    <source>
        <dbReference type="Proteomes" id="UP000712600"/>
    </source>
</evidence>
<gene>
    <name evidence="1" type="ORF">F2Q69_00048554</name>
</gene>